<evidence type="ECO:0000256" key="6">
    <source>
        <dbReference type="ARBA" id="ARBA00023242"/>
    </source>
</evidence>
<name>A0A2N9GRW2_FAGSY</name>
<organism evidence="9">
    <name type="scientific">Fagus sylvatica</name>
    <name type="common">Beechnut</name>
    <dbReference type="NCBI Taxonomy" id="28930"/>
    <lineage>
        <taxon>Eukaryota</taxon>
        <taxon>Viridiplantae</taxon>
        <taxon>Streptophyta</taxon>
        <taxon>Embryophyta</taxon>
        <taxon>Tracheophyta</taxon>
        <taxon>Spermatophyta</taxon>
        <taxon>Magnoliopsida</taxon>
        <taxon>eudicotyledons</taxon>
        <taxon>Gunneridae</taxon>
        <taxon>Pentapetalae</taxon>
        <taxon>rosids</taxon>
        <taxon>fabids</taxon>
        <taxon>Fagales</taxon>
        <taxon>Fagaceae</taxon>
        <taxon>Fagus</taxon>
    </lineage>
</organism>
<dbReference type="InterPro" id="IPR045125">
    <property type="entry name" value="Sub1/Tcp4-like"/>
</dbReference>
<evidence type="ECO:0000256" key="7">
    <source>
        <dbReference type="SAM" id="MobiDB-lite"/>
    </source>
</evidence>
<dbReference type="InterPro" id="IPR009044">
    <property type="entry name" value="ssDNA-bd_transcriptional_reg"/>
</dbReference>
<keyword evidence="4" id="KW-0238">DNA-binding</keyword>
<sequence length="86" mass="9741">MSGFRGKRKEEEYASEGDSEGHAPPKKKTSNFNSKKDSEDDSTDSIVVCEISRNRRVTVRTWQGKVVVDIREYYTKDGKDLPGKKG</sequence>
<accession>A0A2N9GRW2</accession>
<dbReference type="GO" id="GO:0003713">
    <property type="term" value="F:transcription coactivator activity"/>
    <property type="evidence" value="ECO:0007669"/>
    <property type="project" value="InterPro"/>
</dbReference>
<evidence type="ECO:0000256" key="1">
    <source>
        <dbReference type="ARBA" id="ARBA00004123"/>
    </source>
</evidence>
<dbReference type="GO" id="GO:0005634">
    <property type="term" value="C:nucleus"/>
    <property type="evidence" value="ECO:0007669"/>
    <property type="project" value="UniProtKB-SubCell"/>
</dbReference>
<feature type="region of interest" description="Disordered" evidence="7">
    <location>
        <begin position="1"/>
        <end position="45"/>
    </location>
</feature>
<keyword evidence="3" id="KW-0805">Transcription regulation</keyword>
<keyword evidence="6" id="KW-0539">Nucleus</keyword>
<proteinExistence type="inferred from homology"/>
<reference evidence="9" key="1">
    <citation type="submission" date="2018-02" db="EMBL/GenBank/DDBJ databases">
        <authorList>
            <person name="Cohen D.B."/>
            <person name="Kent A.D."/>
        </authorList>
    </citation>
    <scope>NUCLEOTIDE SEQUENCE</scope>
</reference>
<dbReference type="Pfam" id="PF02229">
    <property type="entry name" value="PC4"/>
    <property type="match status" value="1"/>
</dbReference>
<evidence type="ECO:0000259" key="8">
    <source>
        <dbReference type="Pfam" id="PF02229"/>
    </source>
</evidence>
<evidence type="ECO:0000256" key="3">
    <source>
        <dbReference type="ARBA" id="ARBA00023015"/>
    </source>
</evidence>
<dbReference type="EMBL" id="OIVN01002291">
    <property type="protein sequence ID" value="SPD02325.1"/>
    <property type="molecule type" value="Genomic_DNA"/>
</dbReference>
<dbReference type="PANTHER" id="PTHR13215">
    <property type="entry name" value="RNA POLYMERASE II TRANSCRIPTIONAL COACTIVATOR"/>
    <property type="match status" value="1"/>
</dbReference>
<evidence type="ECO:0000256" key="2">
    <source>
        <dbReference type="ARBA" id="ARBA00009001"/>
    </source>
</evidence>
<dbReference type="GO" id="GO:0060261">
    <property type="term" value="P:positive regulation of transcription initiation by RNA polymerase II"/>
    <property type="evidence" value="ECO:0007669"/>
    <property type="project" value="InterPro"/>
</dbReference>
<gene>
    <name evidence="9" type="ORF">FSB_LOCUS30207</name>
</gene>
<evidence type="ECO:0000256" key="5">
    <source>
        <dbReference type="ARBA" id="ARBA00023163"/>
    </source>
</evidence>
<dbReference type="AlphaFoldDB" id="A0A2N9GRW2"/>
<comment type="subcellular location">
    <subcellularLocation>
        <location evidence="1">Nucleus</location>
    </subcellularLocation>
</comment>
<keyword evidence="5" id="KW-0804">Transcription</keyword>
<dbReference type="SUPFAM" id="SSF54447">
    <property type="entry name" value="ssDNA-binding transcriptional regulator domain"/>
    <property type="match status" value="1"/>
</dbReference>
<protein>
    <recommendedName>
        <fullName evidence="8">Transcriptional coactivator p15 (PC4) C-terminal domain-containing protein</fullName>
    </recommendedName>
</protein>
<feature type="domain" description="Transcriptional coactivator p15 (PC4) C-terminal" evidence="8">
    <location>
        <begin position="49"/>
        <end position="86"/>
    </location>
</feature>
<evidence type="ECO:0000313" key="9">
    <source>
        <dbReference type="EMBL" id="SPD02325.1"/>
    </source>
</evidence>
<dbReference type="InterPro" id="IPR003173">
    <property type="entry name" value="PC4_C"/>
</dbReference>
<dbReference type="Gene3D" id="2.30.31.10">
    <property type="entry name" value="Transcriptional Coactivator Pc4, Chain A"/>
    <property type="match status" value="1"/>
</dbReference>
<evidence type="ECO:0000256" key="4">
    <source>
        <dbReference type="ARBA" id="ARBA00023125"/>
    </source>
</evidence>
<dbReference type="GO" id="GO:0003677">
    <property type="term" value="F:DNA binding"/>
    <property type="evidence" value="ECO:0007669"/>
    <property type="project" value="UniProtKB-KW"/>
</dbReference>
<comment type="similarity">
    <text evidence="2">Belongs to the transcriptional coactivator PC4 family.</text>
</comment>